<dbReference type="EMBL" id="WIXP02000008">
    <property type="protein sequence ID" value="KAF6206256.1"/>
    <property type="molecule type" value="Genomic_DNA"/>
</dbReference>
<dbReference type="InterPro" id="IPR020479">
    <property type="entry name" value="HD_metazoa"/>
</dbReference>
<dbReference type="OrthoDB" id="6159439at2759"/>
<dbReference type="InterPro" id="IPR017970">
    <property type="entry name" value="Homeobox_CS"/>
</dbReference>
<evidence type="ECO:0000313" key="9">
    <source>
        <dbReference type="EMBL" id="KAF6206256.1"/>
    </source>
</evidence>
<feature type="region of interest" description="Disordered" evidence="7">
    <location>
        <begin position="1"/>
        <end position="20"/>
    </location>
</feature>
<dbReference type="InterPro" id="IPR001356">
    <property type="entry name" value="HD"/>
</dbReference>
<dbReference type="GO" id="GO:0003677">
    <property type="term" value="F:DNA binding"/>
    <property type="evidence" value="ECO:0007669"/>
    <property type="project" value="UniProtKB-UniRule"/>
</dbReference>
<dbReference type="SUPFAM" id="SSF46689">
    <property type="entry name" value="Homeodomain-like"/>
    <property type="match status" value="1"/>
</dbReference>
<proteinExistence type="predicted"/>
<evidence type="ECO:0000256" key="3">
    <source>
        <dbReference type="ARBA" id="ARBA00023155"/>
    </source>
</evidence>
<feature type="compositionally biased region" description="Low complexity" evidence="7">
    <location>
        <begin position="126"/>
        <end position="152"/>
    </location>
</feature>
<dbReference type="PROSITE" id="PS00027">
    <property type="entry name" value="HOMEOBOX_1"/>
    <property type="match status" value="1"/>
</dbReference>
<protein>
    <recommendedName>
        <fullName evidence="8">Homeobox domain-containing protein</fullName>
    </recommendedName>
</protein>
<evidence type="ECO:0000256" key="2">
    <source>
        <dbReference type="ARBA" id="ARBA00023125"/>
    </source>
</evidence>
<accession>A0A8S9XDU5</accession>
<dbReference type="AlphaFoldDB" id="A0A8S9XDU5"/>
<dbReference type="GO" id="GO:0000981">
    <property type="term" value="F:DNA-binding transcription factor activity, RNA polymerase II-specific"/>
    <property type="evidence" value="ECO:0007669"/>
    <property type="project" value="InterPro"/>
</dbReference>
<feature type="region of interest" description="Disordered" evidence="7">
    <location>
        <begin position="70"/>
        <end position="96"/>
    </location>
</feature>
<evidence type="ECO:0000256" key="5">
    <source>
        <dbReference type="PROSITE-ProRule" id="PRU00108"/>
    </source>
</evidence>
<dbReference type="FunFam" id="1.10.10.60:FF:000176">
    <property type="entry name" value="pancreas/duodenum homeobox protein 1"/>
    <property type="match status" value="1"/>
</dbReference>
<keyword evidence="2 5" id="KW-0238">DNA-binding</keyword>
<feature type="DNA-binding region" description="Homeobox" evidence="5">
    <location>
        <begin position="17"/>
        <end position="76"/>
    </location>
</feature>
<dbReference type="PROSITE" id="PS50071">
    <property type="entry name" value="HOMEOBOX_2"/>
    <property type="match status" value="1"/>
</dbReference>
<dbReference type="GO" id="GO:0005634">
    <property type="term" value="C:nucleus"/>
    <property type="evidence" value="ECO:0007669"/>
    <property type="project" value="UniProtKB-SubCell"/>
</dbReference>
<evidence type="ECO:0000256" key="4">
    <source>
        <dbReference type="ARBA" id="ARBA00023242"/>
    </source>
</evidence>
<keyword evidence="4 5" id="KW-0539">Nucleus</keyword>
<organism evidence="9 10">
    <name type="scientific">Apolygus lucorum</name>
    <name type="common">Small green plant bug</name>
    <name type="synonym">Lygocoris lucorum</name>
    <dbReference type="NCBI Taxonomy" id="248454"/>
    <lineage>
        <taxon>Eukaryota</taxon>
        <taxon>Metazoa</taxon>
        <taxon>Ecdysozoa</taxon>
        <taxon>Arthropoda</taxon>
        <taxon>Hexapoda</taxon>
        <taxon>Insecta</taxon>
        <taxon>Pterygota</taxon>
        <taxon>Neoptera</taxon>
        <taxon>Paraneoptera</taxon>
        <taxon>Hemiptera</taxon>
        <taxon>Heteroptera</taxon>
        <taxon>Panheteroptera</taxon>
        <taxon>Cimicomorpha</taxon>
        <taxon>Miridae</taxon>
        <taxon>Mirini</taxon>
        <taxon>Apolygus</taxon>
    </lineage>
</organism>
<evidence type="ECO:0000256" key="7">
    <source>
        <dbReference type="SAM" id="MobiDB-lite"/>
    </source>
</evidence>
<dbReference type="CDD" id="cd00086">
    <property type="entry name" value="homeodomain"/>
    <property type="match status" value="1"/>
</dbReference>
<keyword evidence="3 5" id="KW-0371">Homeobox</keyword>
<dbReference type="Pfam" id="PF00046">
    <property type="entry name" value="Homeodomain"/>
    <property type="match status" value="1"/>
</dbReference>
<feature type="compositionally biased region" description="Basic and acidic residues" evidence="7">
    <location>
        <begin position="87"/>
        <end position="96"/>
    </location>
</feature>
<feature type="region of interest" description="Disordered" evidence="7">
    <location>
        <begin position="388"/>
        <end position="476"/>
    </location>
</feature>
<keyword evidence="10" id="KW-1185">Reference proteome</keyword>
<reference evidence="9" key="1">
    <citation type="journal article" date="2021" name="Mol. Ecol. Resour.">
        <title>Apolygus lucorum genome provides insights into omnivorousness and mesophyll feeding.</title>
        <authorList>
            <person name="Liu Y."/>
            <person name="Liu H."/>
            <person name="Wang H."/>
            <person name="Huang T."/>
            <person name="Liu B."/>
            <person name="Yang B."/>
            <person name="Yin L."/>
            <person name="Li B."/>
            <person name="Zhang Y."/>
            <person name="Zhang S."/>
            <person name="Jiang F."/>
            <person name="Zhang X."/>
            <person name="Ren Y."/>
            <person name="Wang B."/>
            <person name="Wang S."/>
            <person name="Lu Y."/>
            <person name="Wu K."/>
            <person name="Fan W."/>
            <person name="Wang G."/>
        </authorList>
    </citation>
    <scope>NUCLEOTIDE SEQUENCE</scope>
    <source>
        <strain evidence="9">12Hb</strain>
    </source>
</reference>
<dbReference type="InterPro" id="IPR009057">
    <property type="entry name" value="Homeodomain-like_sf"/>
</dbReference>
<dbReference type="PANTHER" id="PTHR24333:SF13">
    <property type="entry name" value="HOMEOBOX DOMAIN-CONTAINING PROTEIN"/>
    <property type="match status" value="1"/>
</dbReference>
<evidence type="ECO:0000256" key="6">
    <source>
        <dbReference type="RuleBase" id="RU000682"/>
    </source>
</evidence>
<evidence type="ECO:0000259" key="8">
    <source>
        <dbReference type="PROSITE" id="PS50071"/>
    </source>
</evidence>
<dbReference type="InterPro" id="IPR050848">
    <property type="entry name" value="Homeobox_TF"/>
</dbReference>
<sequence length="492" mass="54800">MGGKVGSKRRDQENGLPRRLRTAYTNTQLLELEKEFHFNKYLCRPRRIEIAASLDLTERQVKVWFQNRRMKHKRQTLSKTDADVDEKEGGKGKGVDKSILLDENSKKSCQNCELPPGMLGEHLSRNNNNNSTFNNNSNASSGASSVSSTTSTFEKMEEDSRSNESRVLTSPGLLPVKRPSEVVVKTESAVSMCASPGSKKLGKENLGTRLISPDLSIKNITPVSTPVATPGSSDLPFRRSSPTAATAVATATASVTAILPNISNPAVGQVKATGTFPSPPQRATDYRLQYRQQYPAGRDYAQRAYEYRQTSPRPNGMHPPRPRNYQQYPQYCQYNGYNQEGYYQRNYQYDPEYNNYYHNYQNSEVHPATTDGYFENYQNVEYSPGKPPGSYYEMGHQGGEASSVPHYGVSSPDPFPTQNQQPSAAVMTPPNSVRTDSSGEYYSSVHPGYGYGPDQPPPTGHQQPSENSNSSSDFNFLTNLANDFAPEYYQLS</sequence>
<dbReference type="Gene3D" id="1.10.10.60">
    <property type="entry name" value="Homeodomain-like"/>
    <property type="match status" value="1"/>
</dbReference>
<evidence type="ECO:0000256" key="1">
    <source>
        <dbReference type="ARBA" id="ARBA00004123"/>
    </source>
</evidence>
<feature type="domain" description="Homeobox" evidence="8">
    <location>
        <begin position="15"/>
        <end position="75"/>
    </location>
</feature>
<feature type="region of interest" description="Disordered" evidence="7">
    <location>
        <begin position="120"/>
        <end position="173"/>
    </location>
</feature>
<feature type="compositionally biased region" description="Basic and acidic residues" evidence="7">
    <location>
        <begin position="154"/>
        <end position="164"/>
    </location>
</feature>
<name>A0A8S9XDU5_APOLU</name>
<dbReference type="SMART" id="SM00389">
    <property type="entry name" value="HOX"/>
    <property type="match status" value="1"/>
</dbReference>
<feature type="compositionally biased region" description="Polar residues" evidence="7">
    <location>
        <begin position="416"/>
        <end position="441"/>
    </location>
</feature>
<dbReference type="GO" id="GO:0048513">
    <property type="term" value="P:animal organ development"/>
    <property type="evidence" value="ECO:0007669"/>
    <property type="project" value="UniProtKB-ARBA"/>
</dbReference>
<evidence type="ECO:0000313" key="10">
    <source>
        <dbReference type="Proteomes" id="UP000466442"/>
    </source>
</evidence>
<dbReference type="PRINTS" id="PR00024">
    <property type="entry name" value="HOMEOBOX"/>
</dbReference>
<comment type="subcellular location">
    <subcellularLocation>
        <location evidence="1 5 6">Nucleus</location>
    </subcellularLocation>
</comment>
<dbReference type="Proteomes" id="UP000466442">
    <property type="component" value="Unassembled WGS sequence"/>
</dbReference>
<comment type="caution">
    <text evidence="9">The sequence shown here is derived from an EMBL/GenBank/DDBJ whole genome shotgun (WGS) entry which is preliminary data.</text>
</comment>
<dbReference type="PANTHER" id="PTHR24333">
    <property type="entry name" value="HOMEO BOX HB9 LIKE A-RELATED"/>
    <property type="match status" value="1"/>
</dbReference>
<gene>
    <name evidence="9" type="ORF">GE061_017485</name>
</gene>